<protein>
    <recommendedName>
        <fullName evidence="5">Pectinesterase inhibitor domain-containing protein</fullName>
    </recommendedName>
</protein>
<evidence type="ECO:0000256" key="3">
    <source>
        <dbReference type="ARBA" id="ARBA00038471"/>
    </source>
</evidence>
<keyword evidence="7" id="KW-1185">Reference proteome</keyword>
<dbReference type="PANTHER" id="PTHR36710">
    <property type="entry name" value="PECTINESTERASE INHIBITOR-LIKE"/>
    <property type="match status" value="1"/>
</dbReference>
<comment type="similarity">
    <text evidence="3">Belongs to the PMEI family.</text>
</comment>
<organism evidence="6 7">
    <name type="scientific">Thlaspi arvense</name>
    <name type="common">Field penny-cress</name>
    <dbReference type="NCBI Taxonomy" id="13288"/>
    <lineage>
        <taxon>Eukaryota</taxon>
        <taxon>Viridiplantae</taxon>
        <taxon>Streptophyta</taxon>
        <taxon>Embryophyta</taxon>
        <taxon>Tracheophyta</taxon>
        <taxon>Spermatophyta</taxon>
        <taxon>Magnoliopsida</taxon>
        <taxon>eudicotyledons</taxon>
        <taxon>Gunneridae</taxon>
        <taxon>Pentapetalae</taxon>
        <taxon>rosids</taxon>
        <taxon>malvids</taxon>
        <taxon>Brassicales</taxon>
        <taxon>Brassicaceae</taxon>
        <taxon>Thlaspideae</taxon>
        <taxon>Thlaspi</taxon>
    </lineage>
</organism>
<dbReference type="Gene3D" id="1.20.140.40">
    <property type="entry name" value="Invertase/pectin methylesterase inhibitor family protein"/>
    <property type="match status" value="1"/>
</dbReference>
<proteinExistence type="inferred from homology"/>
<name>A0AAU9SRG8_THLAR</name>
<dbReference type="Pfam" id="PF04043">
    <property type="entry name" value="PMEI"/>
    <property type="match status" value="1"/>
</dbReference>
<dbReference type="InterPro" id="IPR052421">
    <property type="entry name" value="PCW_Enzyme_Inhibitor"/>
</dbReference>
<dbReference type="SMART" id="SM00856">
    <property type="entry name" value="PMEI"/>
    <property type="match status" value="1"/>
</dbReference>
<gene>
    <name evidence="6" type="ORF">TAV2_LOCUS20530</name>
</gene>
<dbReference type="GO" id="GO:0046910">
    <property type="term" value="F:pectinesterase inhibitor activity"/>
    <property type="evidence" value="ECO:0007669"/>
    <property type="project" value="InterPro"/>
</dbReference>
<dbReference type="PANTHER" id="PTHR36710:SF18">
    <property type="entry name" value="PECTINESTERASE INHIBITOR 5-RELATED"/>
    <property type="match status" value="1"/>
</dbReference>
<keyword evidence="1 4" id="KW-0732">Signal</keyword>
<evidence type="ECO:0000256" key="2">
    <source>
        <dbReference type="ARBA" id="ARBA00023157"/>
    </source>
</evidence>
<dbReference type="EMBL" id="OU466862">
    <property type="protein sequence ID" value="CAH2070423.1"/>
    <property type="molecule type" value="Genomic_DNA"/>
</dbReference>
<sequence length="177" mass="19902">MKTMNNYIFMWLLLFGFSITNAFPKSDIENLCKETPDAAFCTTQLLNDPRIPPAPLLSDVLIIVISLSQKQVQDAMIHINSIRRNFEGRSEIQQIDNCNSKYLGASGRFSEATDFALKKTYTAVITFAGDAKDAVTQCQSELVKNMIQISPLTLYNTNISKLYEIILVITKKLGVRI</sequence>
<evidence type="ECO:0000256" key="4">
    <source>
        <dbReference type="SAM" id="SignalP"/>
    </source>
</evidence>
<reference evidence="6 7" key="1">
    <citation type="submission" date="2022-03" db="EMBL/GenBank/DDBJ databases">
        <authorList>
            <person name="Nunn A."/>
            <person name="Chopra R."/>
            <person name="Nunn A."/>
            <person name="Contreras Garrido A."/>
        </authorList>
    </citation>
    <scope>NUCLEOTIDE SEQUENCE [LARGE SCALE GENOMIC DNA]</scope>
</reference>
<dbReference type="InterPro" id="IPR006501">
    <property type="entry name" value="Pectinesterase_inhib_dom"/>
</dbReference>
<keyword evidence="2" id="KW-1015">Disulfide bond</keyword>
<evidence type="ECO:0000313" key="6">
    <source>
        <dbReference type="EMBL" id="CAH2070423.1"/>
    </source>
</evidence>
<dbReference type="NCBIfam" id="TIGR01614">
    <property type="entry name" value="PME_inhib"/>
    <property type="match status" value="1"/>
</dbReference>
<evidence type="ECO:0000256" key="1">
    <source>
        <dbReference type="ARBA" id="ARBA00022729"/>
    </source>
</evidence>
<feature type="chain" id="PRO_5043381445" description="Pectinesterase inhibitor domain-containing protein" evidence="4">
    <location>
        <begin position="23"/>
        <end position="177"/>
    </location>
</feature>
<evidence type="ECO:0000259" key="5">
    <source>
        <dbReference type="SMART" id="SM00856"/>
    </source>
</evidence>
<dbReference type="InterPro" id="IPR035513">
    <property type="entry name" value="Invertase/methylesterase_inhib"/>
</dbReference>
<feature type="signal peptide" evidence="4">
    <location>
        <begin position="1"/>
        <end position="22"/>
    </location>
</feature>
<evidence type="ECO:0000313" key="7">
    <source>
        <dbReference type="Proteomes" id="UP000836841"/>
    </source>
</evidence>
<dbReference type="Proteomes" id="UP000836841">
    <property type="component" value="Chromosome 6"/>
</dbReference>
<feature type="domain" description="Pectinesterase inhibitor" evidence="5">
    <location>
        <begin position="23"/>
        <end position="169"/>
    </location>
</feature>
<accession>A0AAU9SRG8</accession>
<dbReference type="InterPro" id="IPR034086">
    <property type="entry name" value="PMEI_plant"/>
</dbReference>
<dbReference type="CDD" id="cd15797">
    <property type="entry name" value="PMEI"/>
    <property type="match status" value="1"/>
</dbReference>
<dbReference type="AlphaFoldDB" id="A0AAU9SRG8"/>
<dbReference type="SUPFAM" id="SSF101148">
    <property type="entry name" value="Plant invertase/pectin methylesterase inhibitor"/>
    <property type="match status" value="1"/>
</dbReference>